<keyword evidence="2" id="KW-1185">Reference proteome</keyword>
<dbReference type="Proteomes" id="UP000180235">
    <property type="component" value="Chromosome"/>
</dbReference>
<evidence type="ECO:0000313" key="1">
    <source>
        <dbReference type="EMBL" id="APB34537.1"/>
    </source>
</evidence>
<proteinExistence type="predicted"/>
<sequence>MAQTPPPEVKLAKGILTEVNQLRQNPPRYGEQLTPWRAYYQGKRWQPPGQPSQRTRAGVKGLIEAQTWLKQVQPLGVLRSVTGLERVAVRLIPQAINATELTTQLNAQGRWEGQASFCRTQGLTNARAILVSWLVDDGQKHRPNRTNLLNPLFRVAGVACVPRPQMQCVLILAGGYHAPTATPKPNPPRPSSPKPP</sequence>
<organism evidence="1 2">
    <name type="scientific">Gloeomargarita lithophora Alchichica-D10</name>
    <dbReference type="NCBI Taxonomy" id="1188229"/>
    <lineage>
        <taxon>Bacteria</taxon>
        <taxon>Bacillati</taxon>
        <taxon>Cyanobacteriota</taxon>
        <taxon>Cyanophyceae</taxon>
        <taxon>Gloeomargaritales</taxon>
        <taxon>Gloeomargaritaceae</taxon>
        <taxon>Gloeomargarita</taxon>
    </lineage>
</organism>
<dbReference type="EMBL" id="CP017675">
    <property type="protein sequence ID" value="APB34537.1"/>
    <property type="molecule type" value="Genomic_DNA"/>
</dbReference>
<dbReference type="AlphaFoldDB" id="A0A1J0AF28"/>
<evidence type="ECO:0000313" key="2">
    <source>
        <dbReference type="Proteomes" id="UP000180235"/>
    </source>
</evidence>
<gene>
    <name evidence="1" type="ORF">GlitD10_2208</name>
</gene>
<protein>
    <submittedName>
        <fullName evidence="1">Allergen V5/Tpx-1 related protein</fullName>
    </submittedName>
</protein>
<name>A0A1J0AF28_9CYAN</name>
<reference evidence="1 2" key="1">
    <citation type="submission" date="2016-10" db="EMBL/GenBank/DDBJ databases">
        <title>Description of Gloeomargarita lithophora gen. nov., sp. nov., a thylakoid-bearing basal-branching cyanobacterium with intracellular carbonates, and proposal for Gloeomargaritales ord. nov.</title>
        <authorList>
            <person name="Moreira D."/>
            <person name="Tavera R."/>
            <person name="Benzerara K."/>
            <person name="Skouri-Panet F."/>
            <person name="Couradeau E."/>
            <person name="Gerard E."/>
            <person name="Loussert C."/>
            <person name="Novelo E."/>
            <person name="Zivanovic Y."/>
            <person name="Lopez-Garcia P."/>
        </authorList>
    </citation>
    <scope>NUCLEOTIDE SEQUENCE [LARGE SCALE GENOMIC DNA]</scope>
    <source>
        <strain evidence="1 2">D10</strain>
    </source>
</reference>
<dbReference type="KEGG" id="glt:GlitD10_2208"/>
<accession>A0A1J0AF28</accession>
<dbReference type="STRING" id="1188229.GlitD10_2208"/>